<comment type="subcellular location">
    <subcellularLocation>
        <location evidence="1">Secreted</location>
    </subcellularLocation>
</comment>
<feature type="region of interest" description="Disordered" evidence="9">
    <location>
        <begin position="175"/>
        <end position="203"/>
    </location>
</feature>
<evidence type="ECO:0000259" key="11">
    <source>
        <dbReference type="Pfam" id="PF00061"/>
    </source>
</evidence>
<reference evidence="13" key="1">
    <citation type="submission" date="2025-08" db="UniProtKB">
        <authorList>
            <consortium name="RefSeq"/>
        </authorList>
    </citation>
    <scope>IDENTIFICATION</scope>
    <source>
        <tissue evidence="13">Kidney</tissue>
    </source>
</reference>
<evidence type="ECO:0000256" key="7">
    <source>
        <dbReference type="ARBA" id="ARBA00023157"/>
    </source>
</evidence>
<dbReference type="CDD" id="cd19451">
    <property type="entry name" value="lipocalin_AGP-like"/>
    <property type="match status" value="1"/>
</dbReference>
<feature type="domain" description="Lipocalin/cytosolic fatty-acid binding" evidence="11">
    <location>
        <begin position="39"/>
        <end position="178"/>
    </location>
</feature>
<dbReference type="Gene3D" id="2.40.128.20">
    <property type="match status" value="1"/>
</dbReference>
<feature type="signal peptide" evidence="10">
    <location>
        <begin position="1"/>
        <end position="18"/>
    </location>
</feature>
<dbReference type="GO" id="GO:0006953">
    <property type="term" value="P:acute-phase response"/>
    <property type="evidence" value="ECO:0007669"/>
    <property type="project" value="UniProtKB-KW"/>
</dbReference>
<keyword evidence="6 10" id="KW-0732">Signal</keyword>
<protein>
    <submittedName>
        <fullName evidence="13">Alpha-1-acid glycoprotein 2-like</fullName>
    </submittedName>
</protein>
<feature type="compositionally biased region" description="Basic and acidic residues" evidence="9">
    <location>
        <begin position="175"/>
        <end position="197"/>
    </location>
</feature>
<dbReference type="SUPFAM" id="SSF50814">
    <property type="entry name" value="Lipocalins"/>
    <property type="match status" value="1"/>
</dbReference>
<accession>A0A6P3Q9R4</accession>
<dbReference type="PANTHER" id="PTHR11967:SF2">
    <property type="entry name" value="ALPHA-1-ACID GLYCOPROTEIN 1"/>
    <property type="match status" value="1"/>
</dbReference>
<evidence type="ECO:0000256" key="9">
    <source>
        <dbReference type="SAM" id="MobiDB-lite"/>
    </source>
</evidence>
<dbReference type="GO" id="GO:0005615">
    <property type="term" value="C:extracellular space"/>
    <property type="evidence" value="ECO:0007669"/>
    <property type="project" value="InterPro"/>
</dbReference>
<evidence type="ECO:0000256" key="1">
    <source>
        <dbReference type="ARBA" id="ARBA00004613"/>
    </source>
</evidence>
<dbReference type="AlphaFoldDB" id="A0A6P3Q9R4"/>
<keyword evidence="8" id="KW-0325">Glycoprotein</keyword>
<comment type="similarity">
    <text evidence="2">Belongs to the calycin superfamily. Lipocalin family.</text>
</comment>
<sequence>MALPWALAVLSLLPLLSAQSPKCFNFTGPLTNATLDQITGKWFYIASAYRRPEFKKTASTLQSVFFYLAPNYTEDTVLVRGYWTIENRCIYNTSNLKIQWENGTLSKYEAGEEVTGYLLFTKDPRIFMIVNYPEDKQNMGLSINADKPVATQEQMREFYETITCMGMDKSEIMYTDEKKDQCGPLEKEQEERKKENEGSPENT</sequence>
<dbReference type="InterPro" id="IPR000566">
    <property type="entry name" value="Lipocln_cytosolic_FA-bd_dom"/>
</dbReference>
<evidence type="ECO:0000313" key="13">
    <source>
        <dbReference type="RefSeq" id="XP_011359325.1"/>
    </source>
</evidence>
<keyword evidence="5" id="KW-0964">Secreted</keyword>
<dbReference type="Proteomes" id="UP000515202">
    <property type="component" value="Unplaced"/>
</dbReference>
<dbReference type="FunFam" id="2.40.128.20:FF:000012">
    <property type="entry name" value="Alpha-1-acid glycoprotein 2"/>
    <property type="match status" value="1"/>
</dbReference>
<dbReference type="InterPro" id="IPR012674">
    <property type="entry name" value="Calycin"/>
</dbReference>
<dbReference type="PRINTS" id="PR00708">
    <property type="entry name" value="A1AGLPROTEIN"/>
</dbReference>
<evidence type="ECO:0000313" key="12">
    <source>
        <dbReference type="Proteomes" id="UP000515202"/>
    </source>
</evidence>
<organism evidence="12 13">
    <name type="scientific">Pteropus vampyrus</name>
    <name type="common">Large flying fox</name>
    <dbReference type="NCBI Taxonomy" id="132908"/>
    <lineage>
        <taxon>Eukaryota</taxon>
        <taxon>Metazoa</taxon>
        <taxon>Chordata</taxon>
        <taxon>Craniata</taxon>
        <taxon>Vertebrata</taxon>
        <taxon>Euteleostomi</taxon>
        <taxon>Mammalia</taxon>
        <taxon>Eutheria</taxon>
        <taxon>Laurasiatheria</taxon>
        <taxon>Chiroptera</taxon>
        <taxon>Yinpterochiroptera</taxon>
        <taxon>Pteropodoidea</taxon>
        <taxon>Pteropodidae</taxon>
        <taxon>Pteropodinae</taxon>
        <taxon>Pteropus</taxon>
    </lineage>
</organism>
<dbReference type="GO" id="GO:0002682">
    <property type="term" value="P:regulation of immune system process"/>
    <property type="evidence" value="ECO:0007669"/>
    <property type="project" value="InterPro"/>
</dbReference>
<keyword evidence="3" id="KW-0813">Transport</keyword>
<evidence type="ECO:0000256" key="5">
    <source>
        <dbReference type="ARBA" id="ARBA00022525"/>
    </source>
</evidence>
<dbReference type="PANTHER" id="PTHR11967">
    <property type="entry name" value="ALPHA-1-ACID GLYCOPROTEIN"/>
    <property type="match status" value="1"/>
</dbReference>
<dbReference type="Pfam" id="PF00061">
    <property type="entry name" value="Lipocalin"/>
    <property type="match status" value="1"/>
</dbReference>
<dbReference type="OrthoDB" id="9448848at2759"/>
<dbReference type="RefSeq" id="XP_011359325.1">
    <property type="nucleotide sequence ID" value="XM_011361023.2"/>
</dbReference>
<keyword evidence="7" id="KW-1015">Disulfide bond</keyword>
<name>A0A6P3Q9R4_PTEVA</name>
<keyword evidence="12" id="KW-1185">Reference proteome</keyword>
<feature type="chain" id="PRO_5028297671" evidence="10">
    <location>
        <begin position="19"/>
        <end position="203"/>
    </location>
</feature>
<evidence type="ECO:0000256" key="8">
    <source>
        <dbReference type="ARBA" id="ARBA00023180"/>
    </source>
</evidence>
<evidence type="ECO:0000256" key="2">
    <source>
        <dbReference type="ARBA" id="ARBA00006889"/>
    </source>
</evidence>
<dbReference type="GeneID" id="105292686"/>
<keyword evidence="4" id="KW-0011">Acute phase</keyword>
<evidence type="ECO:0000256" key="6">
    <source>
        <dbReference type="ARBA" id="ARBA00022729"/>
    </source>
</evidence>
<dbReference type="KEGG" id="pvp:105292686"/>
<gene>
    <name evidence="13" type="primary">LOC105292686</name>
</gene>
<evidence type="ECO:0000256" key="4">
    <source>
        <dbReference type="ARBA" id="ARBA00022486"/>
    </source>
</evidence>
<dbReference type="InterPro" id="IPR001500">
    <property type="entry name" value="A1A_glycop"/>
</dbReference>
<proteinExistence type="inferred from homology"/>
<evidence type="ECO:0000256" key="3">
    <source>
        <dbReference type="ARBA" id="ARBA00022448"/>
    </source>
</evidence>
<evidence type="ECO:0000256" key="10">
    <source>
        <dbReference type="SAM" id="SignalP"/>
    </source>
</evidence>